<name>A0ACA9RM19_9GLOM</name>
<dbReference type="EMBL" id="CAJVQC010058460">
    <property type="protein sequence ID" value="CAG8798714.1"/>
    <property type="molecule type" value="Genomic_DNA"/>
</dbReference>
<organism evidence="1 2">
    <name type="scientific">Racocetra persica</name>
    <dbReference type="NCBI Taxonomy" id="160502"/>
    <lineage>
        <taxon>Eukaryota</taxon>
        <taxon>Fungi</taxon>
        <taxon>Fungi incertae sedis</taxon>
        <taxon>Mucoromycota</taxon>
        <taxon>Glomeromycotina</taxon>
        <taxon>Glomeromycetes</taxon>
        <taxon>Diversisporales</taxon>
        <taxon>Gigasporaceae</taxon>
        <taxon>Racocetra</taxon>
    </lineage>
</organism>
<comment type="caution">
    <text evidence="1">The sequence shown here is derived from an EMBL/GenBank/DDBJ whole genome shotgun (WGS) entry which is preliminary data.</text>
</comment>
<evidence type="ECO:0000313" key="1">
    <source>
        <dbReference type="EMBL" id="CAG8798714.1"/>
    </source>
</evidence>
<evidence type="ECO:0000313" key="2">
    <source>
        <dbReference type="Proteomes" id="UP000789920"/>
    </source>
</evidence>
<keyword evidence="2" id="KW-1185">Reference proteome</keyword>
<sequence>MGNRNSKSRNNQSSNYANELASSSKNSDKYTFEGGRRYHNVENSKYFLPNDDDECDRLHVMHFTYRFIWRSNFSAPVEDLLKQEGSRVLDVGFTGVDISPIQPGYIKPKNAEFIEANILERLPFDNDTFDFVFQRLLFAGIPENEWHSVINELVRVLKPGGYIELFELDFQYSIMGPATTKIINGIINLFHERGLDTHICYKLQRYLEQQKQLHNVHFEIKKRYDGEDAEKLCRLAAGNYATFLETMKPKLMSIIDVPSDEYDDLVKNMKNEIIELKSFNPQ</sequence>
<reference evidence="1" key="1">
    <citation type="submission" date="2021-06" db="EMBL/GenBank/DDBJ databases">
        <authorList>
            <person name="Kallberg Y."/>
            <person name="Tangrot J."/>
            <person name="Rosling A."/>
        </authorList>
    </citation>
    <scope>NUCLEOTIDE SEQUENCE</scope>
    <source>
        <strain evidence="1">MA461A</strain>
    </source>
</reference>
<dbReference type="Proteomes" id="UP000789920">
    <property type="component" value="Unassembled WGS sequence"/>
</dbReference>
<accession>A0ACA9RM19</accession>
<protein>
    <submittedName>
        <fullName evidence="1">11467_t:CDS:1</fullName>
    </submittedName>
</protein>
<gene>
    <name evidence="1" type="ORF">RPERSI_LOCUS20572</name>
</gene>
<feature type="non-terminal residue" evidence="1">
    <location>
        <position position="282"/>
    </location>
</feature>
<proteinExistence type="predicted"/>